<keyword evidence="2" id="KW-1185">Reference proteome</keyword>
<organism evidence="1 2">
    <name type="scientific">Flavobacterium piscis</name>
    <dbReference type="NCBI Taxonomy" id="1114874"/>
    <lineage>
        <taxon>Bacteria</taxon>
        <taxon>Pseudomonadati</taxon>
        <taxon>Bacteroidota</taxon>
        <taxon>Flavobacteriia</taxon>
        <taxon>Flavobacteriales</taxon>
        <taxon>Flavobacteriaceae</taxon>
        <taxon>Flavobacterium</taxon>
    </lineage>
</organism>
<dbReference type="RefSeq" id="WP_310278273.1">
    <property type="nucleotide sequence ID" value="NZ_JAVDWQ010000002.1"/>
</dbReference>
<proteinExistence type="predicted"/>
<gene>
    <name evidence="1" type="ORF">J2W48_000755</name>
</gene>
<dbReference type="EMBL" id="JAVDWQ010000002">
    <property type="protein sequence ID" value="MDR7208825.1"/>
    <property type="molecule type" value="Genomic_DNA"/>
</dbReference>
<protein>
    <submittedName>
        <fullName evidence="1">Uncharacterized protein</fullName>
    </submittedName>
</protein>
<evidence type="ECO:0000313" key="1">
    <source>
        <dbReference type="EMBL" id="MDR7208825.1"/>
    </source>
</evidence>
<comment type="caution">
    <text evidence="1">The sequence shown here is derived from an EMBL/GenBank/DDBJ whole genome shotgun (WGS) entry which is preliminary data.</text>
</comment>
<evidence type="ECO:0000313" key="2">
    <source>
        <dbReference type="Proteomes" id="UP001269081"/>
    </source>
</evidence>
<accession>A0ABU1Y577</accession>
<reference evidence="1 2" key="1">
    <citation type="submission" date="2023-07" db="EMBL/GenBank/DDBJ databases">
        <title>Sorghum-associated microbial communities from plants grown in Nebraska, USA.</title>
        <authorList>
            <person name="Schachtman D."/>
        </authorList>
    </citation>
    <scope>NUCLEOTIDE SEQUENCE [LARGE SCALE GENOMIC DNA]</scope>
    <source>
        <strain evidence="1 2">4129</strain>
    </source>
</reference>
<dbReference type="Proteomes" id="UP001269081">
    <property type="component" value="Unassembled WGS sequence"/>
</dbReference>
<sequence length="97" mass="11515">MGKKFDGHIYLKIDIDSTTSKMYYFRHNDNDMDYECEEFIYKNKQVLDLKYGESSKEYFDKILSDPDMKGSSPIVYYECKGMGWKSFGEEISIDELQ</sequence>
<name>A0ABU1Y577_9FLAO</name>